<dbReference type="EC" id="2.7.13.3" evidence="2"/>
<evidence type="ECO:0000313" key="8">
    <source>
        <dbReference type="EMBL" id="SEV93964.1"/>
    </source>
</evidence>
<evidence type="ECO:0000256" key="2">
    <source>
        <dbReference type="ARBA" id="ARBA00012438"/>
    </source>
</evidence>
<dbReference type="InterPro" id="IPR050351">
    <property type="entry name" value="BphY/WalK/GraS-like"/>
</dbReference>
<gene>
    <name evidence="8" type="ORF">SAMN05216285_1159</name>
</gene>
<name>A0A1I0MZK7_9EURY</name>
<accession>A0A1I0MZK7</accession>
<dbReference type="GO" id="GO:0007234">
    <property type="term" value="P:osmosensory signaling via phosphorelay pathway"/>
    <property type="evidence" value="ECO:0007669"/>
    <property type="project" value="TreeGrafter"/>
</dbReference>
<dbReference type="Proteomes" id="UP000183275">
    <property type="component" value="Unassembled WGS sequence"/>
</dbReference>
<organism evidence="8 9">
    <name type="scientific">Natrinema salifodinae</name>
    <dbReference type="NCBI Taxonomy" id="1202768"/>
    <lineage>
        <taxon>Archaea</taxon>
        <taxon>Methanobacteriati</taxon>
        <taxon>Methanobacteriota</taxon>
        <taxon>Stenosarchaea group</taxon>
        <taxon>Halobacteria</taxon>
        <taxon>Halobacteriales</taxon>
        <taxon>Natrialbaceae</taxon>
        <taxon>Natrinema</taxon>
    </lineage>
</organism>
<dbReference type="InterPro" id="IPR003018">
    <property type="entry name" value="GAF"/>
</dbReference>
<dbReference type="SUPFAM" id="SSF55781">
    <property type="entry name" value="GAF domain-like"/>
    <property type="match status" value="1"/>
</dbReference>
<dbReference type="RefSeq" id="WP_049990510.1">
    <property type="nucleotide sequence ID" value="NZ_FOIS01000002.1"/>
</dbReference>
<feature type="domain" description="PAS" evidence="7">
    <location>
        <begin position="114"/>
        <end position="159"/>
    </location>
</feature>
<evidence type="ECO:0000256" key="1">
    <source>
        <dbReference type="ARBA" id="ARBA00000085"/>
    </source>
</evidence>
<dbReference type="GO" id="GO:0016020">
    <property type="term" value="C:membrane"/>
    <property type="evidence" value="ECO:0007669"/>
    <property type="project" value="UniProtKB-SubCell"/>
</dbReference>
<protein>
    <recommendedName>
        <fullName evidence="2">histidine kinase</fullName>
        <ecNumber evidence="2">2.7.13.3</ecNumber>
    </recommendedName>
</protein>
<dbReference type="NCBIfam" id="TIGR00229">
    <property type="entry name" value="sensory_box"/>
    <property type="match status" value="2"/>
</dbReference>
<dbReference type="STRING" id="1202768.SAMN05216285_1159"/>
<comment type="catalytic activity">
    <reaction evidence="1">
        <text>ATP + protein L-histidine = ADP + protein N-phospho-L-histidine.</text>
        <dbReference type="EC" id="2.7.13.3"/>
    </reaction>
</comment>
<dbReference type="CDD" id="cd00130">
    <property type="entry name" value="PAS"/>
    <property type="match status" value="2"/>
</dbReference>
<dbReference type="SUPFAM" id="SSF55785">
    <property type="entry name" value="PYP-like sensor domain (PAS domain)"/>
    <property type="match status" value="2"/>
</dbReference>
<dbReference type="InterPro" id="IPR036890">
    <property type="entry name" value="HATPase_C_sf"/>
</dbReference>
<dbReference type="PROSITE" id="PS50112">
    <property type="entry name" value="PAS"/>
    <property type="match status" value="2"/>
</dbReference>
<dbReference type="SMART" id="SM00387">
    <property type="entry name" value="HATPase_c"/>
    <property type="match status" value="1"/>
</dbReference>
<dbReference type="InterPro" id="IPR000014">
    <property type="entry name" value="PAS"/>
</dbReference>
<evidence type="ECO:0000256" key="4">
    <source>
        <dbReference type="ARBA" id="ARBA00022777"/>
    </source>
</evidence>
<keyword evidence="9" id="KW-1185">Reference proteome</keyword>
<evidence type="ECO:0000256" key="5">
    <source>
        <dbReference type="ARBA" id="ARBA00023136"/>
    </source>
</evidence>
<dbReference type="PANTHER" id="PTHR42878:SF14">
    <property type="entry name" value="OSMOLARITY TWO-COMPONENT SYSTEM PROTEIN SSK1"/>
    <property type="match status" value="1"/>
</dbReference>
<dbReference type="GO" id="GO:0030295">
    <property type="term" value="F:protein kinase activator activity"/>
    <property type="evidence" value="ECO:0007669"/>
    <property type="project" value="TreeGrafter"/>
</dbReference>
<dbReference type="eggNOG" id="arCOG02329">
    <property type="taxonomic scope" value="Archaea"/>
</dbReference>
<proteinExistence type="predicted"/>
<dbReference type="SMART" id="SM00091">
    <property type="entry name" value="PAS"/>
    <property type="match status" value="2"/>
</dbReference>
<dbReference type="Pfam" id="PF02518">
    <property type="entry name" value="HATPase_c"/>
    <property type="match status" value="1"/>
</dbReference>
<keyword evidence="5" id="KW-0472">Membrane</keyword>
<evidence type="ECO:0000256" key="6">
    <source>
        <dbReference type="SAM" id="Coils"/>
    </source>
</evidence>
<dbReference type="Gene3D" id="3.30.450.20">
    <property type="entry name" value="PAS domain"/>
    <property type="match status" value="2"/>
</dbReference>
<dbReference type="InterPro" id="IPR013656">
    <property type="entry name" value="PAS_4"/>
</dbReference>
<evidence type="ECO:0000256" key="3">
    <source>
        <dbReference type="ARBA" id="ARBA00022679"/>
    </source>
</evidence>
<dbReference type="InterPro" id="IPR035965">
    <property type="entry name" value="PAS-like_dom_sf"/>
</dbReference>
<keyword evidence="3" id="KW-0808">Transferase</keyword>
<feature type="domain" description="PAS" evidence="7">
    <location>
        <begin position="8"/>
        <end position="71"/>
    </location>
</feature>
<dbReference type="Gene3D" id="3.30.565.10">
    <property type="entry name" value="Histidine kinase-like ATPase, C-terminal domain"/>
    <property type="match status" value="1"/>
</dbReference>
<reference evidence="9" key="1">
    <citation type="submission" date="2016-10" db="EMBL/GenBank/DDBJ databases">
        <authorList>
            <person name="Varghese N."/>
        </authorList>
    </citation>
    <scope>NUCLEOTIDE SEQUENCE [LARGE SCALE GENOMIC DNA]</scope>
    <source>
        <strain evidence="9">CGMCC 1.12284</strain>
    </source>
</reference>
<dbReference type="eggNOG" id="arCOG06796">
    <property type="taxonomic scope" value="Archaea"/>
</dbReference>
<dbReference type="PANTHER" id="PTHR42878">
    <property type="entry name" value="TWO-COMPONENT HISTIDINE KINASE"/>
    <property type="match status" value="1"/>
</dbReference>
<dbReference type="SMART" id="SM00065">
    <property type="entry name" value="GAF"/>
    <property type="match status" value="1"/>
</dbReference>
<evidence type="ECO:0000259" key="7">
    <source>
        <dbReference type="PROSITE" id="PS50112"/>
    </source>
</evidence>
<dbReference type="SUPFAM" id="SSF55874">
    <property type="entry name" value="ATPase domain of HSP90 chaperone/DNA topoisomerase II/histidine kinase"/>
    <property type="match status" value="1"/>
</dbReference>
<dbReference type="EMBL" id="FOIS01000002">
    <property type="protein sequence ID" value="SEV93964.1"/>
    <property type="molecule type" value="Genomic_DNA"/>
</dbReference>
<dbReference type="OrthoDB" id="8127at2157"/>
<sequence length="638" mass="70297">MTTRSVPIVDRVTDAFFALDTGFRFTYLNERAETLLKRSREELIGRVMWDEFPQTVETQFPEGFHRAMDEQVPVSFEIYHTHLETWFEAKAYPSESGLSVYMRDVSERKAQETTLAQHAAVVEAIRDAVVTLDRNREIVTVNGATEAVLGADRTALVGEHVETLTDQAGIADEDAVAIGRAITDVDVGNADRRQLELPYTGPDGDDRMGEFRFVPVEDNTATVAAVVRDVTDRHEYERVVTSLHEITRWLLESDDPEEICAIAVHSGSDLLELPISGVWLLEEEHGYLEPIAGTAGAYDEFGGLPRFNPGEGLVWDVFEAGEVERFDDLATVDDLYNPDTPIRSEIIAPIGTHGVLMTGSLEPDQFDETDVELLSTLVENTRAALDRAQRERVLRDRTAELERQTERLEAVAEVLSNDLQRQLEAVADALAADGTGAEGRTETEAGAGIETDEWEFPLAEDAVETTLDRAERLVDDVREFARNATAVGPRSRLRLESAVEDAVRDSRLDEDAVVVDAAAALRADPDRFVHLLETAFDSAVARAGADGDVTIQIGLVGFDDRGSRGFFVLDDAAEIPPTAHDRVLDPTADDDTAIDGLGLALVRAIAEAHDWTCTVTNGQNGGTRIEIRDITTLEQRIE</sequence>
<dbReference type="InterPro" id="IPR003594">
    <property type="entry name" value="HATPase_dom"/>
</dbReference>
<dbReference type="Pfam" id="PF13185">
    <property type="entry name" value="GAF_2"/>
    <property type="match status" value="1"/>
</dbReference>
<dbReference type="InterPro" id="IPR029016">
    <property type="entry name" value="GAF-like_dom_sf"/>
</dbReference>
<dbReference type="GO" id="GO:0000156">
    <property type="term" value="F:phosphorelay response regulator activity"/>
    <property type="evidence" value="ECO:0007669"/>
    <property type="project" value="TreeGrafter"/>
</dbReference>
<dbReference type="Gene3D" id="3.30.450.40">
    <property type="match status" value="1"/>
</dbReference>
<dbReference type="AlphaFoldDB" id="A0A1I0MZK7"/>
<keyword evidence="4" id="KW-0418">Kinase</keyword>
<dbReference type="Pfam" id="PF08448">
    <property type="entry name" value="PAS_4"/>
    <property type="match status" value="2"/>
</dbReference>
<dbReference type="eggNOG" id="arCOG02333">
    <property type="taxonomic scope" value="Archaea"/>
</dbReference>
<evidence type="ECO:0000313" key="9">
    <source>
        <dbReference type="Proteomes" id="UP000183275"/>
    </source>
</evidence>
<dbReference type="GO" id="GO:0004673">
    <property type="term" value="F:protein histidine kinase activity"/>
    <property type="evidence" value="ECO:0007669"/>
    <property type="project" value="UniProtKB-EC"/>
</dbReference>
<feature type="coiled-coil region" evidence="6">
    <location>
        <begin position="371"/>
        <end position="418"/>
    </location>
</feature>
<keyword evidence="6" id="KW-0175">Coiled coil</keyword>